<dbReference type="Proteomes" id="UP000789920">
    <property type="component" value="Unassembled WGS sequence"/>
</dbReference>
<organism evidence="1 2">
    <name type="scientific">Racocetra persica</name>
    <dbReference type="NCBI Taxonomy" id="160502"/>
    <lineage>
        <taxon>Eukaryota</taxon>
        <taxon>Fungi</taxon>
        <taxon>Fungi incertae sedis</taxon>
        <taxon>Mucoromycota</taxon>
        <taxon>Glomeromycotina</taxon>
        <taxon>Glomeromycetes</taxon>
        <taxon>Diversisporales</taxon>
        <taxon>Gigasporaceae</taxon>
        <taxon>Racocetra</taxon>
    </lineage>
</organism>
<reference evidence="1" key="1">
    <citation type="submission" date="2021-06" db="EMBL/GenBank/DDBJ databases">
        <authorList>
            <person name="Kallberg Y."/>
            <person name="Tangrot J."/>
            <person name="Rosling A."/>
        </authorList>
    </citation>
    <scope>NUCLEOTIDE SEQUENCE</scope>
    <source>
        <strain evidence="1">MA461A</strain>
    </source>
</reference>
<feature type="non-terminal residue" evidence="1">
    <location>
        <position position="54"/>
    </location>
</feature>
<proteinExistence type="predicted"/>
<dbReference type="EMBL" id="CAJVQC010168360">
    <property type="protein sequence ID" value="CAG8849965.1"/>
    <property type="molecule type" value="Genomic_DNA"/>
</dbReference>
<accession>A0ACA9SVT7</accession>
<keyword evidence="2" id="KW-1185">Reference proteome</keyword>
<sequence>MSQTLKLEESGFITVPVIVISKKRVPWFWTTIHGSLVLHHAHGNISDISESHNS</sequence>
<comment type="caution">
    <text evidence="1">The sequence shown here is derived from an EMBL/GenBank/DDBJ whole genome shotgun (WGS) entry which is preliminary data.</text>
</comment>
<evidence type="ECO:0000313" key="2">
    <source>
        <dbReference type="Proteomes" id="UP000789920"/>
    </source>
</evidence>
<name>A0ACA9SVT7_9GLOM</name>
<protein>
    <submittedName>
        <fullName evidence="1">17449_t:CDS:1</fullName>
    </submittedName>
</protein>
<gene>
    <name evidence="1" type="ORF">RPERSI_LOCUS35862</name>
</gene>
<evidence type="ECO:0000313" key="1">
    <source>
        <dbReference type="EMBL" id="CAG8849965.1"/>
    </source>
</evidence>